<dbReference type="Proteomes" id="UP001160625">
    <property type="component" value="Unassembled WGS sequence"/>
</dbReference>
<dbReference type="PANTHER" id="PTHR33337">
    <property type="entry name" value="GFA DOMAIN-CONTAINING PROTEIN"/>
    <property type="match status" value="1"/>
</dbReference>
<dbReference type="InterPro" id="IPR011057">
    <property type="entry name" value="Mss4-like_sf"/>
</dbReference>
<gene>
    <name evidence="6" type="ORF">QGN17_01770</name>
</gene>
<dbReference type="Gene3D" id="3.90.1590.10">
    <property type="entry name" value="glutathione-dependent formaldehyde- activating enzyme (gfa)"/>
    <property type="match status" value="1"/>
</dbReference>
<evidence type="ECO:0000313" key="6">
    <source>
        <dbReference type="EMBL" id="MDH7637448.1"/>
    </source>
</evidence>
<dbReference type="PROSITE" id="PS51891">
    <property type="entry name" value="CENP_V_GFA"/>
    <property type="match status" value="1"/>
</dbReference>
<proteinExistence type="inferred from homology"/>
<name>A0ABT6MWM1_9SPHN</name>
<evidence type="ECO:0000256" key="2">
    <source>
        <dbReference type="ARBA" id="ARBA00022723"/>
    </source>
</evidence>
<reference evidence="6" key="1">
    <citation type="submission" date="2023-04" db="EMBL/GenBank/DDBJ databases">
        <title>Sphingomonas sp. MAHUQ-71 isolated from rice field.</title>
        <authorList>
            <person name="Huq M.A."/>
        </authorList>
    </citation>
    <scope>NUCLEOTIDE SEQUENCE</scope>
    <source>
        <strain evidence="6">MAHUQ-71</strain>
    </source>
</reference>
<dbReference type="SUPFAM" id="SSF51316">
    <property type="entry name" value="Mss4-like"/>
    <property type="match status" value="1"/>
</dbReference>
<organism evidence="6 7">
    <name type="scientific">Sphingomonas oryzagri</name>
    <dbReference type="NCBI Taxonomy" id="3042314"/>
    <lineage>
        <taxon>Bacteria</taxon>
        <taxon>Pseudomonadati</taxon>
        <taxon>Pseudomonadota</taxon>
        <taxon>Alphaproteobacteria</taxon>
        <taxon>Sphingomonadales</taxon>
        <taxon>Sphingomonadaceae</taxon>
        <taxon>Sphingomonas</taxon>
    </lineage>
</organism>
<dbReference type="RefSeq" id="WP_281042800.1">
    <property type="nucleotide sequence ID" value="NZ_JARYGZ010000001.1"/>
</dbReference>
<dbReference type="PANTHER" id="PTHR33337:SF40">
    <property type="entry name" value="CENP-V_GFA DOMAIN-CONTAINING PROTEIN-RELATED"/>
    <property type="match status" value="1"/>
</dbReference>
<keyword evidence="2" id="KW-0479">Metal-binding</keyword>
<evidence type="ECO:0000256" key="4">
    <source>
        <dbReference type="ARBA" id="ARBA00023239"/>
    </source>
</evidence>
<dbReference type="Pfam" id="PF04828">
    <property type="entry name" value="GFA"/>
    <property type="match status" value="1"/>
</dbReference>
<sequence>MPVKAPAGAQRRAGGCLCGAVRYTMVWPPLDLVTCSCRHCQKQSGGALSVVAIVGRDMLEVEGDLSTYDDIGNSGHDVWRRFCPSCGSPILTDTPTATEAGVRFVKAGTLDDTTDLQPSSHYWTERAQTWVLFPPADRIALREEMPVIPGKDDTCRQ</sequence>
<evidence type="ECO:0000313" key="7">
    <source>
        <dbReference type="Proteomes" id="UP001160625"/>
    </source>
</evidence>
<dbReference type="EMBL" id="JARYGZ010000001">
    <property type="protein sequence ID" value="MDH7637448.1"/>
    <property type="molecule type" value="Genomic_DNA"/>
</dbReference>
<evidence type="ECO:0000256" key="1">
    <source>
        <dbReference type="ARBA" id="ARBA00005495"/>
    </source>
</evidence>
<accession>A0ABT6MWM1</accession>
<keyword evidence="7" id="KW-1185">Reference proteome</keyword>
<evidence type="ECO:0000256" key="3">
    <source>
        <dbReference type="ARBA" id="ARBA00022833"/>
    </source>
</evidence>
<comment type="caution">
    <text evidence="6">The sequence shown here is derived from an EMBL/GenBank/DDBJ whole genome shotgun (WGS) entry which is preliminary data.</text>
</comment>
<keyword evidence="3" id="KW-0862">Zinc</keyword>
<evidence type="ECO:0000259" key="5">
    <source>
        <dbReference type="PROSITE" id="PS51891"/>
    </source>
</evidence>
<protein>
    <submittedName>
        <fullName evidence="6">GFA family protein</fullName>
    </submittedName>
</protein>
<feature type="domain" description="CENP-V/GFA" evidence="5">
    <location>
        <begin position="12"/>
        <end position="120"/>
    </location>
</feature>
<dbReference type="InterPro" id="IPR006913">
    <property type="entry name" value="CENP-V/GFA"/>
</dbReference>
<comment type="similarity">
    <text evidence="1">Belongs to the Gfa family.</text>
</comment>
<keyword evidence="4" id="KW-0456">Lyase</keyword>